<comment type="caution">
    <text evidence="2">The sequence shown here is derived from an EMBL/GenBank/DDBJ whole genome shotgun (WGS) entry which is preliminary data.</text>
</comment>
<dbReference type="OrthoDB" id="5989012at2759"/>
<protein>
    <submittedName>
        <fullName evidence="2">Uncharacterized protein</fullName>
    </submittedName>
</protein>
<keyword evidence="1" id="KW-0472">Membrane</keyword>
<accession>A0A8B6FMP3</accession>
<gene>
    <name evidence="2" type="ORF">MGAL_10B051167</name>
</gene>
<dbReference type="AlphaFoldDB" id="A0A8B6FMP3"/>
<dbReference type="Proteomes" id="UP000596742">
    <property type="component" value="Unassembled WGS sequence"/>
</dbReference>
<dbReference type="Pfam" id="PF15112">
    <property type="entry name" value="DUF4559"/>
    <property type="match status" value="1"/>
</dbReference>
<keyword evidence="1" id="KW-1133">Transmembrane helix</keyword>
<organism evidence="2 3">
    <name type="scientific">Mytilus galloprovincialis</name>
    <name type="common">Mediterranean mussel</name>
    <dbReference type="NCBI Taxonomy" id="29158"/>
    <lineage>
        <taxon>Eukaryota</taxon>
        <taxon>Metazoa</taxon>
        <taxon>Spiralia</taxon>
        <taxon>Lophotrochozoa</taxon>
        <taxon>Mollusca</taxon>
        <taxon>Bivalvia</taxon>
        <taxon>Autobranchia</taxon>
        <taxon>Pteriomorphia</taxon>
        <taxon>Mytilida</taxon>
        <taxon>Mytiloidea</taxon>
        <taxon>Mytilidae</taxon>
        <taxon>Mytilinae</taxon>
        <taxon>Mytilus</taxon>
    </lineage>
</organism>
<evidence type="ECO:0000313" key="3">
    <source>
        <dbReference type="Proteomes" id="UP000596742"/>
    </source>
</evidence>
<dbReference type="InterPro" id="IPR027897">
    <property type="entry name" value="DUF4559"/>
</dbReference>
<dbReference type="EMBL" id="UYJE01007129">
    <property type="protein sequence ID" value="VDI52059.1"/>
    <property type="molecule type" value="Genomic_DNA"/>
</dbReference>
<name>A0A8B6FMP3_MYTGA</name>
<evidence type="ECO:0000256" key="1">
    <source>
        <dbReference type="SAM" id="Phobius"/>
    </source>
</evidence>
<keyword evidence="1" id="KW-0812">Transmembrane</keyword>
<feature type="transmembrane region" description="Helical" evidence="1">
    <location>
        <begin position="280"/>
        <end position="299"/>
    </location>
</feature>
<evidence type="ECO:0000313" key="2">
    <source>
        <dbReference type="EMBL" id="VDI52059.1"/>
    </source>
</evidence>
<reference evidence="2" key="1">
    <citation type="submission" date="2018-11" db="EMBL/GenBank/DDBJ databases">
        <authorList>
            <person name="Alioto T."/>
            <person name="Alioto T."/>
        </authorList>
    </citation>
    <scope>NUCLEOTIDE SEQUENCE</scope>
</reference>
<keyword evidence="3" id="KW-1185">Reference proteome</keyword>
<proteinExistence type="predicted"/>
<sequence>MNQINSEQFDNFKSVAVALKLTVDGLQDFVHGKLRSLHQNIYRKCSMGQCKVDCSRRYGNEFVRWCKTCHAWKKELNQINRYRNHWDKIKWKKLDTMDFPFSHEEVAKVFVQDFTHVRQGVLEDLNALMSLFRNTKVFHRIVNDNLITDIQGLRNKYFAHNYSLSIHAVEKAQCYDLLIALLKIPDIACTQSSKIALNLLEEMKLSQNIPERILRKPDVQYTITVIQNISCRETIESTHDNGIAFLNLYDRVDNEQFDIKRSTELLKITQRNRKKMFRQFVFLLVLLSECTFTILYGLYSKETVPVKGLNNVQNKLIIDTKDGEVIN</sequence>